<comment type="caution">
    <text evidence="3">The sequence shown here is derived from an EMBL/GenBank/DDBJ whole genome shotgun (WGS) entry which is preliminary data.</text>
</comment>
<dbReference type="InterPro" id="IPR025478">
    <property type="entry name" value="COP23"/>
</dbReference>
<proteinExistence type="predicted"/>
<evidence type="ECO:0000313" key="3">
    <source>
        <dbReference type="EMBL" id="MDJ1171309.1"/>
    </source>
</evidence>
<dbReference type="RefSeq" id="WP_283755063.1">
    <property type="nucleotide sequence ID" value="NZ_JAQOSP010000109.1"/>
</dbReference>
<evidence type="ECO:0000313" key="4">
    <source>
        <dbReference type="Proteomes" id="UP001235303"/>
    </source>
</evidence>
<feature type="compositionally biased region" description="Polar residues" evidence="1">
    <location>
        <begin position="171"/>
        <end position="185"/>
    </location>
</feature>
<gene>
    <name evidence="3" type="ORF">PMG71_17915</name>
</gene>
<feature type="signal peptide" evidence="2">
    <location>
        <begin position="1"/>
        <end position="24"/>
    </location>
</feature>
<dbReference type="Proteomes" id="UP001235303">
    <property type="component" value="Unassembled WGS sequence"/>
</dbReference>
<evidence type="ECO:0000256" key="2">
    <source>
        <dbReference type="SAM" id="SignalP"/>
    </source>
</evidence>
<keyword evidence="2" id="KW-0732">Signal</keyword>
<keyword evidence="4" id="KW-1185">Reference proteome</keyword>
<organism evidence="3 4">
    <name type="scientific">Roseofilum acuticapitatum BLCC-M154</name>
    <dbReference type="NCBI Taxonomy" id="3022444"/>
    <lineage>
        <taxon>Bacteria</taxon>
        <taxon>Bacillati</taxon>
        <taxon>Cyanobacteriota</taxon>
        <taxon>Cyanophyceae</taxon>
        <taxon>Desertifilales</taxon>
        <taxon>Desertifilaceae</taxon>
        <taxon>Roseofilum</taxon>
        <taxon>Roseofilum acuticapitatum</taxon>
    </lineage>
</organism>
<feature type="region of interest" description="Disordered" evidence="1">
    <location>
        <begin position="170"/>
        <end position="192"/>
    </location>
</feature>
<sequence length="192" mass="20412">MTSKLIAGIVAAGTLAIGATVAFAQPSQAQMNRRFVCQMDSSNIPTTYAQTPRGNVAVIKWSSTYFSGSGYTPMQRCQAVTDRFNTYDAQGQLQYMSSGWQNNQPVVCAGSACTGHNLLFTLRPDQDSAQVLQEMMANRTGAAGPSHQAFGGRPTYTVNVDKYLQVAPVESSGSSNVAPSNPSRGNSGGNVW</sequence>
<accession>A0ABT7AWL9</accession>
<dbReference type="EMBL" id="JAQOSP010000109">
    <property type="protein sequence ID" value="MDJ1171309.1"/>
    <property type="molecule type" value="Genomic_DNA"/>
</dbReference>
<evidence type="ECO:0000256" key="1">
    <source>
        <dbReference type="SAM" id="MobiDB-lite"/>
    </source>
</evidence>
<feature type="chain" id="PRO_5047452807" evidence="2">
    <location>
        <begin position="25"/>
        <end position="192"/>
    </location>
</feature>
<protein>
    <submittedName>
        <fullName evidence="3">COP23 domain-containing protein</fullName>
    </submittedName>
</protein>
<name>A0ABT7AWL9_9CYAN</name>
<reference evidence="3 4" key="1">
    <citation type="submission" date="2023-01" db="EMBL/GenBank/DDBJ databases">
        <title>Novel diversity within Roseofilum (Cyanobacteria; Desertifilaceae) from marine benthic mats with descriptions of four novel species.</title>
        <authorList>
            <person name="Wang Y."/>
            <person name="Berthold D.E."/>
            <person name="Hu J."/>
            <person name="Lefler F.W."/>
            <person name="Laughinghouse H.D. IV."/>
        </authorList>
    </citation>
    <scope>NUCLEOTIDE SEQUENCE [LARGE SCALE GENOMIC DNA]</scope>
    <source>
        <strain evidence="3 4">BLCC-M154</strain>
    </source>
</reference>
<dbReference type="Pfam" id="PF14218">
    <property type="entry name" value="COP23"/>
    <property type="match status" value="1"/>
</dbReference>